<feature type="signal peptide" evidence="3">
    <location>
        <begin position="1"/>
        <end position="24"/>
    </location>
</feature>
<feature type="domain" description="Inosine/uridine-preferring nucleoside hydrolase" evidence="4">
    <location>
        <begin position="31"/>
        <end position="351"/>
    </location>
</feature>
<evidence type="ECO:0000313" key="5">
    <source>
        <dbReference type="EMBL" id="NME52617.1"/>
    </source>
</evidence>
<dbReference type="PANTHER" id="PTHR12304">
    <property type="entry name" value="INOSINE-URIDINE PREFERRING NUCLEOSIDE HYDROLASE"/>
    <property type="match status" value="1"/>
</dbReference>
<keyword evidence="2" id="KW-0326">Glycosidase</keyword>
<evidence type="ECO:0000256" key="1">
    <source>
        <dbReference type="ARBA" id="ARBA00022801"/>
    </source>
</evidence>
<feature type="chain" id="PRO_5032941785" evidence="3">
    <location>
        <begin position="25"/>
        <end position="363"/>
    </location>
</feature>
<dbReference type="Proteomes" id="UP000522333">
    <property type="component" value="Unassembled WGS sequence"/>
</dbReference>
<dbReference type="GO" id="GO:0008477">
    <property type="term" value="F:purine nucleosidase activity"/>
    <property type="evidence" value="ECO:0007669"/>
    <property type="project" value="TreeGrafter"/>
</dbReference>
<evidence type="ECO:0000256" key="3">
    <source>
        <dbReference type="SAM" id="SignalP"/>
    </source>
</evidence>
<protein>
    <submittedName>
        <fullName evidence="5">Nucleoside hydrolase</fullName>
    </submittedName>
</protein>
<evidence type="ECO:0000259" key="4">
    <source>
        <dbReference type="Pfam" id="PF01156"/>
    </source>
</evidence>
<dbReference type="InterPro" id="IPR023186">
    <property type="entry name" value="IUNH"/>
</dbReference>
<reference evidence="5 6" key="1">
    <citation type="submission" date="2020-04" db="EMBL/GenBank/DDBJ databases">
        <authorList>
            <person name="Hitch T.C.A."/>
            <person name="Wylensek D."/>
            <person name="Clavel T."/>
        </authorList>
    </citation>
    <scope>NUCLEOTIDE SEQUENCE [LARGE SCALE GENOMIC DNA]</scope>
    <source>
        <strain evidence="5 6">PG-251-APC-1</strain>
    </source>
</reference>
<accession>A0A848CJT2</accession>
<dbReference type="GO" id="GO:0005829">
    <property type="term" value="C:cytosol"/>
    <property type="evidence" value="ECO:0007669"/>
    <property type="project" value="TreeGrafter"/>
</dbReference>
<organism evidence="5 6">
    <name type="scientific">Desulfovibrio piger</name>
    <dbReference type="NCBI Taxonomy" id="901"/>
    <lineage>
        <taxon>Bacteria</taxon>
        <taxon>Pseudomonadati</taxon>
        <taxon>Thermodesulfobacteriota</taxon>
        <taxon>Desulfovibrionia</taxon>
        <taxon>Desulfovibrionales</taxon>
        <taxon>Desulfovibrionaceae</taxon>
        <taxon>Desulfovibrio</taxon>
    </lineage>
</organism>
<dbReference type="InterPro" id="IPR001910">
    <property type="entry name" value="Inosine/uridine_hydrolase_dom"/>
</dbReference>
<dbReference type="SUPFAM" id="SSF53590">
    <property type="entry name" value="Nucleoside hydrolase"/>
    <property type="match status" value="1"/>
</dbReference>
<name>A0A848CJT2_9BACT</name>
<keyword evidence="3" id="KW-0732">Signal</keyword>
<evidence type="ECO:0000313" key="6">
    <source>
        <dbReference type="Proteomes" id="UP000522333"/>
    </source>
</evidence>
<dbReference type="AlphaFoldDB" id="A0A848CJT2"/>
<gene>
    <name evidence="5" type="ORF">HF854_08825</name>
</gene>
<dbReference type="EMBL" id="JABAFY010000033">
    <property type="protein sequence ID" value="NME52617.1"/>
    <property type="molecule type" value="Genomic_DNA"/>
</dbReference>
<keyword evidence="1 5" id="KW-0378">Hydrolase</keyword>
<dbReference type="Pfam" id="PF01156">
    <property type="entry name" value="IU_nuc_hydro"/>
    <property type="match status" value="1"/>
</dbReference>
<evidence type="ECO:0000256" key="2">
    <source>
        <dbReference type="ARBA" id="ARBA00023295"/>
    </source>
</evidence>
<proteinExistence type="predicted"/>
<sequence>MRILTHMMLGMAMLCMLCVTSVQAAQQKEKVLLDTDMVEMFDDGVALIMLANAPGIDLLGVTCVTGNSWVQEGVAYSLRHLEIEGRNIPVVEGMRYPLRPQRHELFEMERTQFGMGHDAWLGSLGRPEPASWQDFYKQQYGREAQFEPLNTHAVNFIIDTIRANPHEVTIAAIGPCTNLAAAIRMAPDIVPLVKRVVYMGGSFFQPGNVTPAAEFNWWIDPEAAQITVRSPFKEQIVFGLDVCEKVVFRKAHYDRFLASLGKSPQADILKKTFVGQTFAKDANFTHFVWDVLVAAAIIDPGIITAEKTCAIDVNTQYGLSYGQSLAFPKFAASGCAKARIVTDIDQERFWNMVNDKTYWKSAR</sequence>
<comment type="caution">
    <text evidence="5">The sequence shown here is derived from an EMBL/GenBank/DDBJ whole genome shotgun (WGS) entry which is preliminary data.</text>
</comment>
<dbReference type="PANTHER" id="PTHR12304:SF4">
    <property type="entry name" value="URIDINE NUCLEOSIDASE"/>
    <property type="match status" value="1"/>
</dbReference>
<dbReference type="Gene3D" id="3.90.245.10">
    <property type="entry name" value="Ribonucleoside hydrolase-like"/>
    <property type="match status" value="1"/>
</dbReference>
<dbReference type="RefSeq" id="WP_087353098.1">
    <property type="nucleotide sequence ID" value="NZ_CAMDEI010000084.1"/>
</dbReference>
<dbReference type="GO" id="GO:0006152">
    <property type="term" value="P:purine nucleoside catabolic process"/>
    <property type="evidence" value="ECO:0007669"/>
    <property type="project" value="TreeGrafter"/>
</dbReference>
<dbReference type="InterPro" id="IPR036452">
    <property type="entry name" value="Ribo_hydro-like"/>
</dbReference>